<feature type="repeat" description="WD" evidence="3">
    <location>
        <begin position="279"/>
        <end position="312"/>
    </location>
</feature>
<keyword evidence="1 3" id="KW-0853">WD repeat</keyword>
<dbReference type="Pfam" id="PF00400">
    <property type="entry name" value="WD40"/>
    <property type="match status" value="4"/>
</dbReference>
<keyword evidence="2" id="KW-0677">Repeat</keyword>
<dbReference type="PANTHER" id="PTHR19847">
    <property type="entry name" value="DDB1- AND CUL4-ASSOCIATED FACTOR 11"/>
    <property type="match status" value="1"/>
</dbReference>
<accession>A0A653BJW8</accession>
<dbReference type="PROSITE" id="PS50082">
    <property type="entry name" value="WD_REPEATS_2"/>
    <property type="match status" value="2"/>
</dbReference>
<dbReference type="InterPro" id="IPR015943">
    <property type="entry name" value="WD40/YVTN_repeat-like_dom_sf"/>
</dbReference>
<dbReference type="PANTHER" id="PTHR19847:SF7">
    <property type="entry name" value="DDB1- AND CUL4-ASSOCIATED FACTOR 11"/>
    <property type="match status" value="1"/>
</dbReference>
<protein>
    <recommendedName>
        <fullName evidence="6">DDB1- and CUL4-associated factor 11</fullName>
    </recommendedName>
</protein>
<dbReference type="Gene3D" id="2.130.10.10">
    <property type="entry name" value="YVTN repeat-like/Quinoprotein amine dehydrogenase"/>
    <property type="match status" value="2"/>
</dbReference>
<dbReference type="FunFam" id="2.130.10.10:FF:000492">
    <property type="entry name" value="LEC14B homolog isoform X2"/>
    <property type="match status" value="1"/>
</dbReference>
<evidence type="ECO:0000313" key="5">
    <source>
        <dbReference type="Proteomes" id="UP000410492"/>
    </source>
</evidence>
<evidence type="ECO:0000256" key="3">
    <source>
        <dbReference type="PROSITE-ProRule" id="PRU00221"/>
    </source>
</evidence>
<sequence length="515" mass="58095">MNAYIIQMEENDLSSTSSDSGSESDTDQDINIIHYRSILQGLINRCRTFFSGDIMPPVVDESLERRRLPKIPIKPDTAALDVSEFALMTKQSSGDLPTKVDYGRNNIIDLLSNREKGVYFNNNLSYAKKCKINNLYVPNEMSIMDGCRTKYFCGIFSRDGNRLITASQDQVIRVYDSSTVPYVSLHKIRARDVGWSIIDIAFSPNNEQFVYTTWSSALHLCSVNDKNGIQEPLSLIKNDRRFCVFAATFSSDGKEVLGGASDGCLYIYNLQERRRTLKIAAHAYDVNSVCFADDSSHIIYSGGDDGLVKVWDRRSLVESTAKPVGVLAGHTDGVTFIDSRGDGRHLISNSKDQSIKLWDIRIFSGAQAAESTLKAVHQQNWDYRWQEVPSKVTNCTKKLEGDTSVMTYRGHVVRKTLIRCRFSPVETTGQRYIYTGCGLGRIFVYDALTGKVKASATKHLECVRDVHWHPIRNEIISSSWDGTVGRWVYVDKKDIAPDAEEKTPLRRSLRLARKK</sequence>
<dbReference type="SUPFAM" id="SSF50978">
    <property type="entry name" value="WD40 repeat-like"/>
    <property type="match status" value="1"/>
</dbReference>
<evidence type="ECO:0000313" key="4">
    <source>
        <dbReference type="EMBL" id="VEN35784.1"/>
    </source>
</evidence>
<gene>
    <name evidence="4" type="ORF">CALMAC_LOCUS1591</name>
</gene>
<keyword evidence="5" id="KW-1185">Reference proteome</keyword>
<dbReference type="PRINTS" id="PR00320">
    <property type="entry name" value="GPROTEINBRPT"/>
</dbReference>
<reference evidence="4 5" key="1">
    <citation type="submission" date="2019-01" db="EMBL/GenBank/DDBJ databases">
        <authorList>
            <person name="Sayadi A."/>
        </authorList>
    </citation>
    <scope>NUCLEOTIDE SEQUENCE [LARGE SCALE GENOMIC DNA]</scope>
</reference>
<dbReference type="AlphaFoldDB" id="A0A653BJW8"/>
<feature type="repeat" description="WD" evidence="3">
    <location>
        <begin position="327"/>
        <end position="361"/>
    </location>
</feature>
<dbReference type="Proteomes" id="UP000410492">
    <property type="component" value="Unassembled WGS sequence"/>
</dbReference>
<evidence type="ECO:0000256" key="2">
    <source>
        <dbReference type="ARBA" id="ARBA00022737"/>
    </source>
</evidence>
<dbReference type="InterPro" id="IPR051859">
    <property type="entry name" value="DCAF"/>
</dbReference>
<dbReference type="EMBL" id="CAACVG010001872">
    <property type="protein sequence ID" value="VEN35784.1"/>
    <property type="molecule type" value="Genomic_DNA"/>
</dbReference>
<organism evidence="4 5">
    <name type="scientific">Callosobruchus maculatus</name>
    <name type="common">Southern cowpea weevil</name>
    <name type="synonym">Pulse bruchid</name>
    <dbReference type="NCBI Taxonomy" id="64391"/>
    <lineage>
        <taxon>Eukaryota</taxon>
        <taxon>Metazoa</taxon>
        <taxon>Ecdysozoa</taxon>
        <taxon>Arthropoda</taxon>
        <taxon>Hexapoda</taxon>
        <taxon>Insecta</taxon>
        <taxon>Pterygota</taxon>
        <taxon>Neoptera</taxon>
        <taxon>Endopterygota</taxon>
        <taxon>Coleoptera</taxon>
        <taxon>Polyphaga</taxon>
        <taxon>Cucujiformia</taxon>
        <taxon>Chrysomeloidea</taxon>
        <taxon>Chrysomelidae</taxon>
        <taxon>Bruchinae</taxon>
        <taxon>Bruchini</taxon>
        <taxon>Callosobruchus</taxon>
    </lineage>
</organism>
<dbReference type="InterPro" id="IPR036322">
    <property type="entry name" value="WD40_repeat_dom_sf"/>
</dbReference>
<name>A0A653BJW8_CALMS</name>
<dbReference type="OrthoDB" id="63070at2759"/>
<dbReference type="GO" id="GO:0043161">
    <property type="term" value="P:proteasome-mediated ubiquitin-dependent protein catabolic process"/>
    <property type="evidence" value="ECO:0007669"/>
    <property type="project" value="TreeGrafter"/>
</dbReference>
<dbReference type="PROSITE" id="PS50294">
    <property type="entry name" value="WD_REPEATS_REGION"/>
    <property type="match status" value="2"/>
</dbReference>
<evidence type="ECO:0008006" key="6">
    <source>
        <dbReference type="Google" id="ProtNLM"/>
    </source>
</evidence>
<evidence type="ECO:0000256" key="1">
    <source>
        <dbReference type="ARBA" id="ARBA00022574"/>
    </source>
</evidence>
<dbReference type="InterPro" id="IPR020472">
    <property type="entry name" value="WD40_PAC1"/>
</dbReference>
<proteinExistence type="predicted"/>
<dbReference type="SMART" id="SM00320">
    <property type="entry name" value="WD40"/>
    <property type="match status" value="7"/>
</dbReference>
<dbReference type="GO" id="GO:0080008">
    <property type="term" value="C:Cul4-RING E3 ubiquitin ligase complex"/>
    <property type="evidence" value="ECO:0007669"/>
    <property type="project" value="TreeGrafter"/>
</dbReference>
<dbReference type="InterPro" id="IPR001680">
    <property type="entry name" value="WD40_rpt"/>
</dbReference>